<protein>
    <recommendedName>
        <fullName evidence="4">Transmembrane protein</fullName>
    </recommendedName>
</protein>
<reference evidence="3" key="1">
    <citation type="journal article" date="2011" name="Genome Res.">
        <title>Phylogeny-wide analysis of social amoeba genomes highlights ancient origins for complex intercellular communication.</title>
        <authorList>
            <person name="Heidel A.J."/>
            <person name="Lawal H.M."/>
            <person name="Felder M."/>
            <person name="Schilde C."/>
            <person name="Helps N.R."/>
            <person name="Tunggal B."/>
            <person name="Rivero F."/>
            <person name="John U."/>
            <person name="Schleicher M."/>
            <person name="Eichinger L."/>
            <person name="Platzer M."/>
            <person name="Noegel A.A."/>
            <person name="Schaap P."/>
            <person name="Gloeckner G."/>
        </authorList>
    </citation>
    <scope>NUCLEOTIDE SEQUENCE [LARGE SCALE GENOMIC DNA]</scope>
    <source>
        <strain evidence="3">SH3</strain>
    </source>
</reference>
<evidence type="ECO:0008006" key="4">
    <source>
        <dbReference type="Google" id="ProtNLM"/>
    </source>
</evidence>
<feature type="transmembrane region" description="Helical" evidence="1">
    <location>
        <begin position="118"/>
        <end position="138"/>
    </location>
</feature>
<dbReference type="EMBL" id="GL883017">
    <property type="protein sequence ID" value="EGG18947.1"/>
    <property type="molecule type" value="Genomic_DNA"/>
</dbReference>
<keyword evidence="1" id="KW-0472">Membrane</keyword>
<dbReference type="GeneID" id="14870916"/>
<feature type="transmembrane region" description="Helical" evidence="1">
    <location>
        <begin position="89"/>
        <end position="106"/>
    </location>
</feature>
<keyword evidence="1" id="KW-1133">Transmembrane helix</keyword>
<gene>
    <name evidence="2" type="ORF">DFA_02687</name>
</gene>
<evidence type="ECO:0000313" key="2">
    <source>
        <dbReference type="EMBL" id="EGG18947.1"/>
    </source>
</evidence>
<name>F4Q033_CACFS</name>
<keyword evidence="3" id="KW-1185">Reference proteome</keyword>
<feature type="transmembrane region" description="Helical" evidence="1">
    <location>
        <begin position="56"/>
        <end position="77"/>
    </location>
</feature>
<dbReference type="AlphaFoldDB" id="F4Q033"/>
<accession>F4Q033</accession>
<dbReference type="Proteomes" id="UP000007797">
    <property type="component" value="Unassembled WGS sequence"/>
</dbReference>
<dbReference type="KEGG" id="dfa:DFA_02687"/>
<sequence>MFLSLTETTIYSAVDDNIIQIITFHSNNNTETLSRDLNRNSLKYTTLLSCTKKYDIQFSIVLLFEAITMILFGADLLSNATPYNQLFDDDIWSNLVLMITWALLLHHRTVIGVTHGVAYYWSLAADVLYGFKLHYTLILHHPIK</sequence>
<evidence type="ECO:0000256" key="1">
    <source>
        <dbReference type="SAM" id="Phobius"/>
    </source>
</evidence>
<keyword evidence="1" id="KW-0812">Transmembrane</keyword>
<organism evidence="2 3">
    <name type="scientific">Cavenderia fasciculata</name>
    <name type="common">Slime mold</name>
    <name type="synonym">Dictyostelium fasciculatum</name>
    <dbReference type="NCBI Taxonomy" id="261658"/>
    <lineage>
        <taxon>Eukaryota</taxon>
        <taxon>Amoebozoa</taxon>
        <taxon>Evosea</taxon>
        <taxon>Eumycetozoa</taxon>
        <taxon>Dictyostelia</taxon>
        <taxon>Acytosteliales</taxon>
        <taxon>Cavenderiaceae</taxon>
        <taxon>Cavenderia</taxon>
    </lineage>
</organism>
<proteinExistence type="predicted"/>
<evidence type="ECO:0000313" key="3">
    <source>
        <dbReference type="Proteomes" id="UP000007797"/>
    </source>
</evidence>
<dbReference type="RefSeq" id="XP_004357409.1">
    <property type="nucleotide sequence ID" value="XM_004357353.1"/>
</dbReference>